<keyword evidence="3" id="KW-1003">Cell membrane</keyword>
<comment type="similarity">
    <text evidence="2">Belongs to the ABC-4 integral membrane protein family. LolC/E subfamily.</text>
</comment>
<feature type="domain" description="ABC3 transporter permease C-terminal" evidence="8">
    <location>
        <begin position="739"/>
        <end position="853"/>
    </location>
</feature>
<feature type="transmembrane region" description="Helical" evidence="7">
    <location>
        <begin position="312"/>
        <end position="337"/>
    </location>
</feature>
<dbReference type="GO" id="GO:0098797">
    <property type="term" value="C:plasma membrane protein complex"/>
    <property type="evidence" value="ECO:0007669"/>
    <property type="project" value="TreeGrafter"/>
</dbReference>
<reference evidence="10 11" key="1">
    <citation type="submission" date="2020-08" db="EMBL/GenBank/DDBJ databases">
        <title>Genomic Encyclopedia of Archaeal and Bacterial Type Strains, Phase II (KMG-II): from individual species to whole genera.</title>
        <authorList>
            <person name="Goeker M."/>
        </authorList>
    </citation>
    <scope>NUCLEOTIDE SEQUENCE [LARGE SCALE GENOMIC DNA]</scope>
    <source>
        <strain evidence="10 11">DSM 23288</strain>
    </source>
</reference>
<dbReference type="InterPro" id="IPR025857">
    <property type="entry name" value="MacB_PCD"/>
</dbReference>
<evidence type="ECO:0000313" key="10">
    <source>
        <dbReference type="EMBL" id="MBB4664225.1"/>
    </source>
</evidence>
<feature type="transmembrane region" description="Helical" evidence="7">
    <location>
        <begin position="823"/>
        <end position="844"/>
    </location>
</feature>
<evidence type="ECO:0000256" key="6">
    <source>
        <dbReference type="ARBA" id="ARBA00023136"/>
    </source>
</evidence>
<evidence type="ECO:0000256" key="2">
    <source>
        <dbReference type="ARBA" id="ARBA00005236"/>
    </source>
</evidence>
<sequence>MRLGTLPRGAGRLVQFYLRRLRRQWPQELLAGAGIAIGVALVFAVLVSNSSITGSAREVVEGITGNASIQLAARGGSGFDQATVERVRALPGVREAAPLLEQRATVAHGGRRAAVQLIGVDDRLPRFGGVAARNYQLGGLVLQPGLILPRRIADELAIPAAADGTPLPRIAVDVRGRRTATIATAVVGPAMIGPLADSILVVASLPYAQRLTGLEGRVTRVLVEPLPGREQQVRAGLEAVADGRLYVGGVDDETRLLEQATGPIDQATGLFAAIGAFVGLLFAFNAMLLTVPERRRFVATLRKLGYRRARIVQILGFQAVALGAVASLAGLAGGYLLARTVLSDTPSYLTFAFPIGIRTIVPAGVVAAAFAGGVVATCLAAAQPLADLRRGRPIDVAASERGEQGQALGPRAQRTLAFVAAALVAVGTLLALLVPGLTLIGAGALAAATVLAVPAALALALRLGDVAARRMQRDGPGGRGNMLLVAVRELRATTIRSLALAATGAVAIFGSVAIEGAHSNLVTGLDRNFADYLDGADLWVTTGGDENSLTTQAFDGGAALRRARAVPGVAAVRPYHGGMLDLDDRRAWVIGRPAEDRSLIPRSQLLEGDLERANGQLRAGGAVALSKAIADSLGAGLGDAVALPTPSGPRRFRVAAIVTNLGWGPGAIVMRAADYRRAWRSDDPTAFEVDLRTGADVATTRGALERALAQPALRVQTTAEREAQFQALARQGLERLTDISTLALIAAALAMAAAMGAGIFQRRVTFSRRRIQGYRPAKLRRILLYEATLILGTGCLAGALLGAYGHLLANRFLQDTTGYPAPFALALPQTVATCLLVLLVALALTSVPGWLVSRTPPQVGLETGT</sequence>
<accession>A0A840IIQ6</accession>
<evidence type="ECO:0000256" key="7">
    <source>
        <dbReference type="SAM" id="Phobius"/>
    </source>
</evidence>
<feature type="transmembrane region" description="Helical" evidence="7">
    <location>
        <begin position="357"/>
        <end position="382"/>
    </location>
</feature>
<comment type="subcellular location">
    <subcellularLocation>
        <location evidence="1">Cell membrane</location>
        <topology evidence="1">Multi-pass membrane protein</topology>
    </subcellularLocation>
</comment>
<dbReference type="Proteomes" id="UP000585272">
    <property type="component" value="Unassembled WGS sequence"/>
</dbReference>
<protein>
    <submittedName>
        <fullName evidence="10">Putative ABC transport system permease protein</fullName>
    </submittedName>
</protein>
<evidence type="ECO:0000256" key="5">
    <source>
        <dbReference type="ARBA" id="ARBA00022989"/>
    </source>
</evidence>
<feature type="transmembrane region" description="Helical" evidence="7">
    <location>
        <begin position="739"/>
        <end position="761"/>
    </location>
</feature>
<dbReference type="InterPro" id="IPR051447">
    <property type="entry name" value="Lipoprotein-release_system"/>
</dbReference>
<comment type="caution">
    <text evidence="10">The sequence shown here is derived from an EMBL/GenBank/DDBJ whole genome shotgun (WGS) entry which is preliminary data.</text>
</comment>
<gene>
    <name evidence="10" type="ORF">BDZ31_003828</name>
</gene>
<dbReference type="RefSeq" id="WP_183344060.1">
    <property type="nucleotide sequence ID" value="NZ_JACHNU010000006.1"/>
</dbReference>
<proteinExistence type="inferred from homology"/>
<evidence type="ECO:0000259" key="9">
    <source>
        <dbReference type="Pfam" id="PF12704"/>
    </source>
</evidence>
<evidence type="ECO:0000256" key="3">
    <source>
        <dbReference type="ARBA" id="ARBA00022475"/>
    </source>
</evidence>
<keyword evidence="6 7" id="KW-0472">Membrane</keyword>
<dbReference type="Pfam" id="PF12704">
    <property type="entry name" value="MacB_PCD"/>
    <property type="match status" value="1"/>
</dbReference>
<feature type="domain" description="MacB-like periplasmic core" evidence="9">
    <location>
        <begin position="520"/>
        <end position="706"/>
    </location>
</feature>
<feature type="transmembrane region" description="Helical" evidence="7">
    <location>
        <begin position="498"/>
        <end position="517"/>
    </location>
</feature>
<feature type="transmembrane region" description="Helical" evidence="7">
    <location>
        <begin position="269"/>
        <end position="291"/>
    </location>
</feature>
<evidence type="ECO:0000256" key="4">
    <source>
        <dbReference type="ARBA" id="ARBA00022692"/>
    </source>
</evidence>
<dbReference type="Pfam" id="PF02687">
    <property type="entry name" value="FtsX"/>
    <property type="match status" value="2"/>
</dbReference>
<dbReference type="AlphaFoldDB" id="A0A840IIQ6"/>
<feature type="transmembrane region" description="Helical" evidence="7">
    <location>
        <begin position="440"/>
        <end position="463"/>
    </location>
</feature>
<dbReference type="GO" id="GO:0044874">
    <property type="term" value="P:lipoprotein localization to outer membrane"/>
    <property type="evidence" value="ECO:0007669"/>
    <property type="project" value="TreeGrafter"/>
</dbReference>
<name>A0A840IIQ6_9ACTN</name>
<keyword evidence="5 7" id="KW-1133">Transmembrane helix</keyword>
<dbReference type="InterPro" id="IPR003838">
    <property type="entry name" value="ABC3_permease_C"/>
</dbReference>
<keyword evidence="4 7" id="KW-0812">Transmembrane</keyword>
<evidence type="ECO:0000256" key="1">
    <source>
        <dbReference type="ARBA" id="ARBA00004651"/>
    </source>
</evidence>
<keyword evidence="11" id="KW-1185">Reference proteome</keyword>
<dbReference type="EMBL" id="JACHNU010000006">
    <property type="protein sequence ID" value="MBB4664225.1"/>
    <property type="molecule type" value="Genomic_DNA"/>
</dbReference>
<dbReference type="PANTHER" id="PTHR30489:SF0">
    <property type="entry name" value="LIPOPROTEIN-RELEASING SYSTEM TRANSMEMBRANE PROTEIN LOLE"/>
    <property type="match status" value="1"/>
</dbReference>
<feature type="transmembrane region" description="Helical" evidence="7">
    <location>
        <begin position="29"/>
        <end position="47"/>
    </location>
</feature>
<evidence type="ECO:0000259" key="8">
    <source>
        <dbReference type="Pfam" id="PF02687"/>
    </source>
</evidence>
<feature type="transmembrane region" description="Helical" evidence="7">
    <location>
        <begin position="782"/>
        <end position="803"/>
    </location>
</feature>
<feature type="transmembrane region" description="Helical" evidence="7">
    <location>
        <begin position="416"/>
        <end position="434"/>
    </location>
</feature>
<feature type="domain" description="ABC3 transporter permease C-terminal" evidence="8">
    <location>
        <begin position="270"/>
        <end position="389"/>
    </location>
</feature>
<evidence type="ECO:0000313" key="11">
    <source>
        <dbReference type="Proteomes" id="UP000585272"/>
    </source>
</evidence>
<organism evidence="10 11">
    <name type="scientific">Conexibacter arvalis</name>
    <dbReference type="NCBI Taxonomy" id="912552"/>
    <lineage>
        <taxon>Bacteria</taxon>
        <taxon>Bacillati</taxon>
        <taxon>Actinomycetota</taxon>
        <taxon>Thermoleophilia</taxon>
        <taxon>Solirubrobacterales</taxon>
        <taxon>Conexibacteraceae</taxon>
        <taxon>Conexibacter</taxon>
    </lineage>
</organism>
<dbReference type="PANTHER" id="PTHR30489">
    <property type="entry name" value="LIPOPROTEIN-RELEASING SYSTEM TRANSMEMBRANE PROTEIN LOLE"/>
    <property type="match status" value="1"/>
</dbReference>